<dbReference type="EMBL" id="BNEA01000015">
    <property type="protein sequence ID" value="GHI53824.1"/>
    <property type="molecule type" value="Genomic_DNA"/>
</dbReference>
<gene>
    <name evidence="3" type="ORF">Srubr_36700</name>
</gene>
<name>A0ABQ3RDA0_STRRR</name>
<feature type="signal peptide" evidence="2">
    <location>
        <begin position="1"/>
        <end position="21"/>
    </location>
</feature>
<keyword evidence="2" id="KW-0732">Signal</keyword>
<reference evidence="4" key="1">
    <citation type="submission" date="2023-07" db="EMBL/GenBank/DDBJ databases">
        <title>Whole genome shotgun sequence of Streptomyces achromogenes subsp. rubradiris NBRC 14000.</title>
        <authorList>
            <person name="Komaki H."/>
            <person name="Tamura T."/>
        </authorList>
    </citation>
    <scope>NUCLEOTIDE SEQUENCE [LARGE SCALE GENOMIC DNA]</scope>
    <source>
        <strain evidence="4">NBRC 14000</strain>
    </source>
</reference>
<dbReference type="Proteomes" id="UP000646738">
    <property type="component" value="Unassembled WGS sequence"/>
</dbReference>
<feature type="region of interest" description="Disordered" evidence="1">
    <location>
        <begin position="204"/>
        <end position="237"/>
    </location>
</feature>
<protein>
    <submittedName>
        <fullName evidence="3">Uncharacterized protein</fullName>
    </submittedName>
</protein>
<comment type="caution">
    <text evidence="3">The sequence shown here is derived from an EMBL/GenBank/DDBJ whole genome shotgun (WGS) entry which is preliminary data.</text>
</comment>
<sequence length="237" mass="26044">MVATAVTTLPASGLLSSAAHAIPKAPDPKQLRASIQRLVERNERVLTGQTSRNGWEMERVADDHGHVYTRPVPGTPLDGIQVRMGPVETLLVHVLRRFHYEIDELRKGDVVGWRAPSEVRKGLAESNQASGTAVQVRPGFYPLGSRGGFFPFQLAVIRDILAELEGLVRWGGDEPRPDEALFFIDVRPGNVRLIETAERIRALSNTPGEGAGSSIDVSSPERRRAAETMERLQRSAL</sequence>
<keyword evidence="4" id="KW-1185">Reference proteome</keyword>
<feature type="compositionally biased region" description="Basic and acidic residues" evidence="1">
    <location>
        <begin position="219"/>
        <end position="237"/>
    </location>
</feature>
<accession>A0ABQ3RDA0</accession>
<evidence type="ECO:0000256" key="2">
    <source>
        <dbReference type="SAM" id="SignalP"/>
    </source>
</evidence>
<proteinExistence type="predicted"/>
<evidence type="ECO:0000313" key="3">
    <source>
        <dbReference type="EMBL" id="GHI53824.1"/>
    </source>
</evidence>
<evidence type="ECO:0000313" key="4">
    <source>
        <dbReference type="Proteomes" id="UP000646738"/>
    </source>
</evidence>
<organism evidence="3 4">
    <name type="scientific">Streptomyces rubradiris</name>
    <name type="common">Streptomyces achromogenes subsp. rubradiris</name>
    <dbReference type="NCBI Taxonomy" id="285531"/>
    <lineage>
        <taxon>Bacteria</taxon>
        <taxon>Bacillati</taxon>
        <taxon>Actinomycetota</taxon>
        <taxon>Actinomycetes</taxon>
        <taxon>Kitasatosporales</taxon>
        <taxon>Streptomycetaceae</taxon>
        <taxon>Streptomyces</taxon>
    </lineage>
</organism>
<feature type="chain" id="PRO_5045550744" evidence="2">
    <location>
        <begin position="22"/>
        <end position="237"/>
    </location>
</feature>
<evidence type="ECO:0000256" key="1">
    <source>
        <dbReference type="SAM" id="MobiDB-lite"/>
    </source>
</evidence>